<evidence type="ECO:0000256" key="12">
    <source>
        <dbReference type="ARBA" id="ARBA00045850"/>
    </source>
</evidence>
<organism evidence="15 16">
    <name type="scientific">Coilia grayii</name>
    <name type="common">Gray's grenadier anchovy</name>
    <dbReference type="NCBI Taxonomy" id="363190"/>
    <lineage>
        <taxon>Eukaryota</taxon>
        <taxon>Metazoa</taxon>
        <taxon>Chordata</taxon>
        <taxon>Craniata</taxon>
        <taxon>Vertebrata</taxon>
        <taxon>Euteleostomi</taxon>
        <taxon>Actinopterygii</taxon>
        <taxon>Neopterygii</taxon>
        <taxon>Teleostei</taxon>
        <taxon>Clupei</taxon>
        <taxon>Clupeiformes</taxon>
        <taxon>Clupeoidei</taxon>
        <taxon>Engraulidae</taxon>
        <taxon>Coilinae</taxon>
        <taxon>Coilia</taxon>
    </lineage>
</organism>
<evidence type="ECO:0000256" key="9">
    <source>
        <dbReference type="ARBA" id="ARBA00022801"/>
    </source>
</evidence>
<dbReference type="PRINTS" id="PR02086">
    <property type="entry name" value="PUTNUCHARBI1"/>
</dbReference>
<protein>
    <recommendedName>
        <fullName evidence="5">Putative nuclease HARBI1</fullName>
    </recommendedName>
    <alternativeName>
        <fullName evidence="11">Harbinger transposase-derived nuclease</fullName>
    </alternativeName>
</protein>
<keyword evidence="6" id="KW-0963">Cytoplasm</keyword>
<evidence type="ECO:0000256" key="4">
    <source>
        <dbReference type="ARBA" id="ARBA00006958"/>
    </source>
</evidence>
<keyword evidence="16" id="KW-1185">Reference proteome</keyword>
<dbReference type="GO" id="GO:0004518">
    <property type="term" value="F:nuclease activity"/>
    <property type="evidence" value="ECO:0007669"/>
    <property type="project" value="UniProtKB-KW"/>
</dbReference>
<evidence type="ECO:0000313" key="15">
    <source>
        <dbReference type="EMBL" id="KAL2078502.1"/>
    </source>
</evidence>
<dbReference type="Pfam" id="PF13359">
    <property type="entry name" value="DDE_Tnp_4"/>
    <property type="match status" value="1"/>
</dbReference>
<comment type="subcellular location">
    <subcellularLocation>
        <location evidence="3">Cytoplasm</location>
    </subcellularLocation>
    <subcellularLocation>
        <location evidence="2">Nucleus</location>
    </subcellularLocation>
</comment>
<evidence type="ECO:0000256" key="2">
    <source>
        <dbReference type="ARBA" id="ARBA00004123"/>
    </source>
</evidence>
<evidence type="ECO:0000256" key="3">
    <source>
        <dbReference type="ARBA" id="ARBA00004496"/>
    </source>
</evidence>
<dbReference type="Proteomes" id="UP001591681">
    <property type="component" value="Unassembled WGS sequence"/>
</dbReference>
<name>A0ABD1IU46_9TELE</name>
<dbReference type="GO" id="GO:0016787">
    <property type="term" value="F:hydrolase activity"/>
    <property type="evidence" value="ECO:0007669"/>
    <property type="project" value="UniProtKB-KW"/>
</dbReference>
<keyword evidence="10" id="KW-0539">Nucleus</keyword>
<evidence type="ECO:0000256" key="8">
    <source>
        <dbReference type="ARBA" id="ARBA00022723"/>
    </source>
</evidence>
<keyword evidence="9" id="KW-0378">Hydrolase</keyword>
<dbReference type="PANTHER" id="PTHR22930:SF252">
    <property type="entry name" value="NUCLEASE HARBI1-RELATED"/>
    <property type="match status" value="1"/>
</dbReference>
<evidence type="ECO:0000313" key="16">
    <source>
        <dbReference type="Proteomes" id="UP001591681"/>
    </source>
</evidence>
<dbReference type="InterPro" id="IPR026103">
    <property type="entry name" value="HARBI1_animal"/>
</dbReference>
<comment type="cofactor">
    <cofactor evidence="1">
        <name>a divalent metal cation</name>
        <dbReference type="ChEBI" id="CHEBI:60240"/>
    </cofactor>
</comment>
<gene>
    <name evidence="15" type="ORF">ACEWY4_026187</name>
</gene>
<reference evidence="15 16" key="1">
    <citation type="submission" date="2024-09" db="EMBL/GenBank/DDBJ databases">
        <title>A chromosome-level genome assembly of Gray's grenadier anchovy, Coilia grayii.</title>
        <authorList>
            <person name="Fu Z."/>
        </authorList>
    </citation>
    <scope>NUCLEOTIDE SEQUENCE [LARGE SCALE GENOMIC DNA]</scope>
    <source>
        <strain evidence="15">G4</strain>
        <tissue evidence="15">Muscle</tissue>
    </source>
</reference>
<comment type="function">
    <text evidence="12">Transposase-derived protein that may have nuclease activity. Does not have transposase activity.</text>
</comment>
<evidence type="ECO:0000256" key="1">
    <source>
        <dbReference type="ARBA" id="ARBA00001968"/>
    </source>
</evidence>
<sequence length="384" mass="42133">MAYAPAVWLAVQEHFFRTDNYYRPTSTHVQERSSARLFDQFDDAFLFNNFNFSGPCLTFIADLIRVSLNNDANFQPKDSQEVDAMVLVALHFYAKGILPKKIMDLVGLDKEAATDAVNTVSKLLSGMAERFVTFPGSHNDRVSVALAIKDVCGIPNAVGVLGCMHVKVTPPAENPTLYKNTLEFASVMIQTICDVDGNLLAVERCSPGGTPVQQVWESSVISQHFKQGYNGPTWVIGGKEYQLSTHVLTPKHPSEVKNTADMAYNEAHSQALSCSLRTIGSLKNRFRCLEDLGPVHSSSLDRVARVIYACCVLHNIAKKFSVPLPRKLVPEPVHPVPLAPERPRGATLSEAEVIRDDMIVTCFHDPSGESSQAGDGGGWEEGES</sequence>
<keyword evidence="8" id="KW-0479">Metal-binding</keyword>
<feature type="domain" description="DDE Tnp4" evidence="14">
    <location>
        <begin position="162"/>
        <end position="315"/>
    </location>
</feature>
<dbReference type="GO" id="GO:0005634">
    <property type="term" value="C:nucleus"/>
    <property type="evidence" value="ECO:0007669"/>
    <property type="project" value="UniProtKB-SubCell"/>
</dbReference>
<evidence type="ECO:0000256" key="5">
    <source>
        <dbReference type="ARBA" id="ARBA00015519"/>
    </source>
</evidence>
<keyword evidence="7" id="KW-0540">Nuclease</keyword>
<dbReference type="GO" id="GO:0046872">
    <property type="term" value="F:metal ion binding"/>
    <property type="evidence" value="ECO:0007669"/>
    <property type="project" value="UniProtKB-KW"/>
</dbReference>
<dbReference type="PANTHER" id="PTHR22930">
    <property type="match status" value="1"/>
</dbReference>
<accession>A0ABD1IU46</accession>
<dbReference type="InterPro" id="IPR045249">
    <property type="entry name" value="HARBI1-like"/>
</dbReference>
<proteinExistence type="inferred from homology"/>
<evidence type="ECO:0000256" key="6">
    <source>
        <dbReference type="ARBA" id="ARBA00022490"/>
    </source>
</evidence>
<evidence type="ECO:0000256" key="13">
    <source>
        <dbReference type="SAM" id="MobiDB-lite"/>
    </source>
</evidence>
<dbReference type="GO" id="GO:0005737">
    <property type="term" value="C:cytoplasm"/>
    <property type="evidence" value="ECO:0007669"/>
    <property type="project" value="UniProtKB-SubCell"/>
</dbReference>
<dbReference type="EMBL" id="JBHFQA010000023">
    <property type="protein sequence ID" value="KAL2078502.1"/>
    <property type="molecule type" value="Genomic_DNA"/>
</dbReference>
<dbReference type="AlphaFoldDB" id="A0ABD1IU46"/>
<evidence type="ECO:0000256" key="7">
    <source>
        <dbReference type="ARBA" id="ARBA00022722"/>
    </source>
</evidence>
<dbReference type="InterPro" id="IPR027806">
    <property type="entry name" value="HARBI1_dom"/>
</dbReference>
<feature type="region of interest" description="Disordered" evidence="13">
    <location>
        <begin position="365"/>
        <end position="384"/>
    </location>
</feature>
<comment type="caution">
    <text evidence="15">The sequence shown here is derived from an EMBL/GenBank/DDBJ whole genome shotgun (WGS) entry which is preliminary data.</text>
</comment>
<evidence type="ECO:0000259" key="14">
    <source>
        <dbReference type="Pfam" id="PF13359"/>
    </source>
</evidence>
<evidence type="ECO:0000256" key="10">
    <source>
        <dbReference type="ARBA" id="ARBA00023242"/>
    </source>
</evidence>
<comment type="similarity">
    <text evidence="4">Belongs to the HARBI1 family.</text>
</comment>
<evidence type="ECO:0000256" key="11">
    <source>
        <dbReference type="ARBA" id="ARBA00030126"/>
    </source>
</evidence>